<reference evidence="1 2" key="1">
    <citation type="submission" date="2024-09" db="EMBL/GenBank/DDBJ databases">
        <authorList>
            <person name="Lee S.D."/>
        </authorList>
    </citation>
    <scope>NUCLEOTIDE SEQUENCE [LARGE SCALE GENOMIC DNA]</scope>
    <source>
        <strain evidence="1 2">N1-3</strain>
    </source>
</reference>
<gene>
    <name evidence="1" type="ORF">ACEZDB_35990</name>
</gene>
<protein>
    <submittedName>
        <fullName evidence="1">Uncharacterized protein</fullName>
    </submittedName>
</protein>
<evidence type="ECO:0000313" key="2">
    <source>
        <dbReference type="Proteomes" id="UP001592530"/>
    </source>
</evidence>
<name>A0ABV6XDN5_9ACTN</name>
<comment type="caution">
    <text evidence="1">The sequence shown here is derived from an EMBL/GenBank/DDBJ whole genome shotgun (WGS) entry which is preliminary data.</text>
</comment>
<dbReference type="RefSeq" id="WP_380559483.1">
    <property type="nucleotide sequence ID" value="NZ_JBHEZY010000024.1"/>
</dbReference>
<sequence>MGRVKAKKPKRVPKFVPAVVPVMLPWQGQWMLPADRDEVYEQDGRLYPATGELLVESELMRFDVLASLVAIVTGELHGQRAGLVGAFAFEYLRQSPLGFPVGDLGSTPDALVESFRPLVANGLVGRDEFGGYLNLFAGPVLEEAIANATPPTIGEPRSLRTEQHADA</sequence>
<dbReference type="Proteomes" id="UP001592530">
    <property type="component" value="Unassembled WGS sequence"/>
</dbReference>
<proteinExistence type="predicted"/>
<organism evidence="1 2">
    <name type="scientific">Streptacidiphilus alkalitolerans</name>
    <dbReference type="NCBI Taxonomy" id="3342712"/>
    <lineage>
        <taxon>Bacteria</taxon>
        <taxon>Bacillati</taxon>
        <taxon>Actinomycetota</taxon>
        <taxon>Actinomycetes</taxon>
        <taxon>Kitasatosporales</taxon>
        <taxon>Streptomycetaceae</taxon>
        <taxon>Streptacidiphilus</taxon>
    </lineage>
</organism>
<accession>A0ABV6XDN5</accession>
<dbReference type="EMBL" id="JBHEZY010000024">
    <property type="protein sequence ID" value="MFC1436049.1"/>
    <property type="molecule type" value="Genomic_DNA"/>
</dbReference>
<evidence type="ECO:0000313" key="1">
    <source>
        <dbReference type="EMBL" id="MFC1436049.1"/>
    </source>
</evidence>